<dbReference type="HOGENOM" id="CLU_070318_1_0_3"/>
<organism evidence="5 6">
    <name type="scientific">Rippkaea orientalis (strain PCC 8801 / RF-1)</name>
    <name type="common">Cyanothece sp. (strain PCC 8801)</name>
    <dbReference type="NCBI Taxonomy" id="41431"/>
    <lineage>
        <taxon>Bacteria</taxon>
        <taxon>Bacillati</taxon>
        <taxon>Cyanobacteriota</taxon>
        <taxon>Cyanophyceae</taxon>
        <taxon>Oscillatoriophycideae</taxon>
        <taxon>Chroococcales</taxon>
        <taxon>Aphanothecaceae</taxon>
        <taxon>Rippkaea</taxon>
        <taxon>Rippkaea orientalis</taxon>
    </lineage>
</organism>
<evidence type="ECO:0000259" key="4">
    <source>
        <dbReference type="Pfam" id="PF12705"/>
    </source>
</evidence>
<reference evidence="6" key="1">
    <citation type="journal article" date="2011" name="MBio">
        <title>Novel metabolic attributes of the genus Cyanothece, comprising a group of unicellular nitrogen-fixing Cyanobacteria.</title>
        <authorList>
            <person name="Bandyopadhyay A."/>
            <person name="Elvitigala T."/>
            <person name="Welsh E."/>
            <person name="Stockel J."/>
            <person name="Liberton M."/>
            <person name="Min H."/>
            <person name="Sherman L.A."/>
            <person name="Pakrasi H.B."/>
        </authorList>
    </citation>
    <scope>NUCLEOTIDE SEQUENCE [LARGE SCALE GENOMIC DNA]</scope>
    <source>
        <strain evidence="6">PCC 8801</strain>
    </source>
</reference>
<dbReference type="InterPro" id="IPR038726">
    <property type="entry name" value="PDDEXK_AddAB-type"/>
</dbReference>
<accession>B7K367</accession>
<dbReference type="GO" id="GO:0006281">
    <property type="term" value="P:DNA repair"/>
    <property type="evidence" value="ECO:0007669"/>
    <property type="project" value="UniProtKB-KW"/>
</dbReference>
<dbReference type="KEGG" id="cyp:PCC8801_0287"/>
<gene>
    <name evidence="5" type="ordered locus">PCC8801_0287</name>
</gene>
<evidence type="ECO:0000256" key="2">
    <source>
        <dbReference type="ARBA" id="ARBA00022806"/>
    </source>
</evidence>
<feature type="domain" description="PD-(D/E)XK endonuclease-like" evidence="4">
    <location>
        <begin position="8"/>
        <end position="231"/>
    </location>
</feature>
<dbReference type="eggNOG" id="COG2887">
    <property type="taxonomic scope" value="Bacteria"/>
</dbReference>
<dbReference type="GO" id="GO:0004386">
    <property type="term" value="F:helicase activity"/>
    <property type="evidence" value="ECO:0007669"/>
    <property type="project" value="UniProtKB-KW"/>
</dbReference>
<evidence type="ECO:0000313" key="5">
    <source>
        <dbReference type="EMBL" id="ACK64387.1"/>
    </source>
</evidence>
<dbReference type="AlphaFoldDB" id="B7K367"/>
<proteinExistence type="predicted"/>
<keyword evidence="2" id="KW-0547">Nucleotide-binding</keyword>
<dbReference type="Gene3D" id="3.90.320.10">
    <property type="match status" value="1"/>
</dbReference>
<dbReference type="RefSeq" id="WP_012593664.1">
    <property type="nucleotide sequence ID" value="NC_011726.1"/>
</dbReference>
<keyword evidence="1" id="KW-0227">DNA damage</keyword>
<keyword evidence="6" id="KW-1185">Reference proteome</keyword>
<evidence type="ECO:0000256" key="1">
    <source>
        <dbReference type="ARBA" id="ARBA00022763"/>
    </source>
</evidence>
<name>B7K367_RIPO1</name>
<evidence type="ECO:0000256" key="3">
    <source>
        <dbReference type="ARBA" id="ARBA00023204"/>
    </source>
</evidence>
<dbReference type="Proteomes" id="UP000008204">
    <property type="component" value="Chromosome"/>
</dbReference>
<dbReference type="STRING" id="41431.PCC8801_0287"/>
<sequence length="264" mass="31198">MDEQGLIRLSQSHLNLLETCPPQFQRLYLEQLGTPISPEQQDKLTWGSQFHRLMQQRELGLSIDYLLEEDEQLKSSLQALVNTVPYLNNISLSNWKEAEHCRTLELEGYLLTVIYDLLIAEPNKAEILDWKTYLQPEKPQKLATHWQTRLYLYILAETSDYLPEEISLTYWFVKLPTQPQSLTFSYDSQQHQKNHQDLIHLLNQLQNWLENYWQKGIDFPHLANCQTTCPYYQTTRGETVHELGHINSQNDWLLTLEEIEEVPL</sequence>
<evidence type="ECO:0000313" key="6">
    <source>
        <dbReference type="Proteomes" id="UP000008204"/>
    </source>
</evidence>
<keyword evidence="3" id="KW-0234">DNA repair</keyword>
<keyword evidence="2" id="KW-0378">Hydrolase</keyword>
<protein>
    <recommendedName>
        <fullName evidence="4">PD-(D/E)XK endonuclease-like domain-containing protein</fullName>
    </recommendedName>
</protein>
<keyword evidence="2" id="KW-0347">Helicase</keyword>
<dbReference type="Pfam" id="PF12705">
    <property type="entry name" value="PDDEXK_1"/>
    <property type="match status" value="1"/>
</dbReference>
<keyword evidence="2" id="KW-0067">ATP-binding</keyword>
<dbReference type="EMBL" id="CP001287">
    <property type="protein sequence ID" value="ACK64387.1"/>
    <property type="molecule type" value="Genomic_DNA"/>
</dbReference>
<dbReference type="InterPro" id="IPR011604">
    <property type="entry name" value="PDDEXK-like_dom_sf"/>
</dbReference>
<dbReference type="OrthoDB" id="450180at2"/>